<proteinExistence type="predicted"/>
<feature type="domain" description="7 transmembrane helices usually fused to an inactive transglutaminase" evidence="3">
    <location>
        <begin position="255"/>
        <end position="498"/>
    </location>
</feature>
<evidence type="ECO:0000256" key="1">
    <source>
        <dbReference type="SAM" id="Phobius"/>
    </source>
</evidence>
<protein>
    <submittedName>
        <fullName evidence="4">Inactive transglutaminase family protein</fullName>
    </submittedName>
</protein>
<feature type="transmembrane region" description="Helical" evidence="1">
    <location>
        <begin position="306"/>
        <end position="327"/>
    </location>
</feature>
<dbReference type="InterPro" id="IPR025838">
    <property type="entry name" value="Transglut_i_TM"/>
</dbReference>
<feature type="transmembrane region" description="Helical" evidence="1">
    <location>
        <begin position="339"/>
        <end position="366"/>
    </location>
</feature>
<feature type="transmembrane region" description="Helical" evidence="1">
    <location>
        <begin position="467"/>
        <end position="487"/>
    </location>
</feature>
<keyword evidence="1" id="KW-0812">Transmembrane</keyword>
<sequence length="503" mass="55469">MPRKGFYFLVGLLLLIGLAMTLHRHLAMGVPLAPGQERQVWEVEAVVSFTAEGGPAKVSLALPTTPAGFSLLTESTASSGYGLSYLDKEKGRWAQWAKRRAEGKQQLYYAAQFLVTPKNSAPLLAPPQPPGTTVWERPLGTAAEQILEQARRRSADAFSLAREITKRLSAPADDGNVRLLLNRFEPAPLLVRLLHQAGISAREVHGLRLRDGRRRQTLEKWVYVLDGQRRLLLNPESGRSGRPDNLLLWSTGHIPLLEVEGGTGSRVLFSMLRHDIPASTAMRNALNGGSLLDFSIHSLPLEEQALFKNILLIPVGALVVVLLRILVGIKTSGTFMPVLFALAFMQTTLLTGLIAFLLIVGTGLLIRNYLSHLNLLLVARVSAVIITVILIISAYSVLAYRLGFQEGLVITFFPTIILAWTIERMSILWEEEGPWEVVIQGGGSLLTAVLAYLAMTAPLVRHLSFNFLGVQLILLALILMLGSYTGYRLSELRRFEPLAREQD</sequence>
<evidence type="ECO:0000259" key="3">
    <source>
        <dbReference type="Pfam" id="PF14402"/>
    </source>
</evidence>
<dbReference type="Pfam" id="PF14400">
    <property type="entry name" value="Transglut_i_TM"/>
    <property type="match status" value="1"/>
</dbReference>
<keyword evidence="5" id="KW-1185">Reference proteome</keyword>
<reference evidence="4 5" key="1">
    <citation type="submission" date="2024-08" db="EMBL/GenBank/DDBJ databases">
        <title>Whole-genome sequencing of halo(alkali)philic microorganisms from hypersaline lakes.</title>
        <authorList>
            <person name="Sorokin D.Y."/>
            <person name="Merkel A.Y."/>
            <person name="Messina E."/>
            <person name="Yakimov M."/>
        </authorList>
    </citation>
    <scope>NUCLEOTIDE SEQUENCE [LARGE SCALE GENOMIC DNA]</scope>
    <source>
        <strain evidence="4 5">Cl-TMA</strain>
    </source>
</reference>
<name>A0ABV4TYH8_9GAMM</name>
<dbReference type="Proteomes" id="UP001575181">
    <property type="component" value="Unassembled WGS sequence"/>
</dbReference>
<dbReference type="EMBL" id="JBGUAW010000013">
    <property type="protein sequence ID" value="MFA9462376.1"/>
    <property type="molecule type" value="Genomic_DNA"/>
</dbReference>
<organism evidence="4 5">
    <name type="scientific">Thiohalorhabdus methylotrophus</name>
    <dbReference type="NCBI Taxonomy" id="3242694"/>
    <lineage>
        <taxon>Bacteria</taxon>
        <taxon>Pseudomonadati</taxon>
        <taxon>Pseudomonadota</taxon>
        <taxon>Gammaproteobacteria</taxon>
        <taxon>Thiohalorhabdales</taxon>
        <taxon>Thiohalorhabdaceae</taxon>
        <taxon>Thiohalorhabdus</taxon>
    </lineage>
</organism>
<evidence type="ECO:0000259" key="2">
    <source>
        <dbReference type="Pfam" id="PF14400"/>
    </source>
</evidence>
<keyword evidence="1" id="KW-0472">Membrane</keyword>
<feature type="transmembrane region" description="Helical" evidence="1">
    <location>
        <begin position="378"/>
        <end position="400"/>
    </location>
</feature>
<gene>
    <name evidence="4" type="ORF">ACERLL_16300</name>
</gene>
<evidence type="ECO:0000313" key="4">
    <source>
        <dbReference type="EMBL" id="MFA9462376.1"/>
    </source>
</evidence>
<evidence type="ECO:0000313" key="5">
    <source>
        <dbReference type="Proteomes" id="UP001575181"/>
    </source>
</evidence>
<comment type="caution">
    <text evidence="4">The sequence shown here is derived from an EMBL/GenBank/DDBJ whole genome shotgun (WGS) entry which is preliminary data.</text>
</comment>
<feature type="transmembrane region" description="Helical" evidence="1">
    <location>
        <begin position="437"/>
        <end position="455"/>
    </location>
</feature>
<feature type="transmembrane region" description="Helical" evidence="1">
    <location>
        <begin position="407"/>
        <end position="425"/>
    </location>
</feature>
<dbReference type="InterPro" id="IPR025840">
    <property type="entry name" value="7TM_transglut"/>
</dbReference>
<dbReference type="Pfam" id="PF14402">
    <property type="entry name" value="7TM_transglut"/>
    <property type="match status" value="1"/>
</dbReference>
<feature type="domain" description="Inactive transglutaminase fused to 7 transmembrane helices" evidence="2">
    <location>
        <begin position="23"/>
        <end position="182"/>
    </location>
</feature>
<keyword evidence="1" id="KW-1133">Transmembrane helix</keyword>
<accession>A0ABV4TYH8</accession>
<dbReference type="RefSeq" id="WP_373657165.1">
    <property type="nucleotide sequence ID" value="NZ_JBGUAW010000013.1"/>
</dbReference>